<evidence type="ECO:0000313" key="2">
    <source>
        <dbReference type="EMBL" id="KPU44907.1"/>
    </source>
</evidence>
<keyword evidence="3" id="KW-1185">Reference proteome</keyword>
<protein>
    <recommendedName>
        <fullName evidence="4">CNNM transmembrane domain-containing protein</fullName>
    </recommendedName>
</protein>
<dbReference type="Proteomes" id="UP000050326">
    <property type="component" value="Unassembled WGS sequence"/>
</dbReference>
<dbReference type="RefSeq" id="WP_242854341.1">
    <property type="nucleotide sequence ID" value="NZ_LKET01000028.1"/>
</dbReference>
<comment type="caution">
    <text evidence="2">The sequence shown here is derived from an EMBL/GenBank/DDBJ whole genome shotgun (WGS) entry which is preliminary data.</text>
</comment>
<accession>A0A0P8YCL6</accession>
<feature type="transmembrane region" description="Helical" evidence="1">
    <location>
        <begin position="114"/>
        <end position="137"/>
    </location>
</feature>
<keyword evidence="1" id="KW-1133">Transmembrane helix</keyword>
<sequence>MAKKKVKFNKKRSSGFNHSHYNWAIKIIFLTLIISLGLSLISEMLLRNVQVLVAFLILIIIIFIGIIFDVLGVAVTAADEKPFHSMSARKLTGAKTSVYLIRNASKISSLCNDVIGDICGIISGAAGAVVISRLLFVKNDNDRFLLTILLSSVIAAVTVGGKALGKHFAITECNNIVYRTGYIFEKIKNVFNRKK</sequence>
<dbReference type="AlphaFoldDB" id="A0A0P8YCL6"/>
<feature type="transmembrane region" description="Helical" evidence="1">
    <location>
        <begin position="21"/>
        <end position="41"/>
    </location>
</feature>
<evidence type="ECO:0008006" key="4">
    <source>
        <dbReference type="Google" id="ProtNLM"/>
    </source>
</evidence>
<evidence type="ECO:0000256" key="1">
    <source>
        <dbReference type="SAM" id="Phobius"/>
    </source>
</evidence>
<feature type="transmembrane region" description="Helical" evidence="1">
    <location>
        <begin position="143"/>
        <end position="161"/>
    </location>
</feature>
<evidence type="ECO:0000313" key="3">
    <source>
        <dbReference type="Proteomes" id="UP000050326"/>
    </source>
</evidence>
<organism evidence="2 3">
    <name type="scientific">Oxobacter pfennigii</name>
    <dbReference type="NCBI Taxonomy" id="36849"/>
    <lineage>
        <taxon>Bacteria</taxon>
        <taxon>Bacillati</taxon>
        <taxon>Bacillota</taxon>
        <taxon>Clostridia</taxon>
        <taxon>Eubacteriales</taxon>
        <taxon>Clostridiaceae</taxon>
        <taxon>Oxobacter</taxon>
    </lineage>
</organism>
<reference evidence="2 3" key="1">
    <citation type="submission" date="2015-09" db="EMBL/GenBank/DDBJ databases">
        <title>Genome sequence of Oxobacter pfennigii DSM 3222.</title>
        <authorList>
            <person name="Poehlein A."/>
            <person name="Bengelsdorf F.R."/>
            <person name="Schiel-Bengelsdorf B."/>
            <person name="Duerre P."/>
            <person name="Daniel R."/>
        </authorList>
    </citation>
    <scope>NUCLEOTIDE SEQUENCE [LARGE SCALE GENOMIC DNA]</scope>
    <source>
        <strain evidence="2 3">DSM 3222</strain>
    </source>
</reference>
<dbReference type="STRING" id="36849.OXPF_13850"/>
<dbReference type="EMBL" id="LKET01000028">
    <property type="protein sequence ID" value="KPU44907.1"/>
    <property type="molecule type" value="Genomic_DNA"/>
</dbReference>
<keyword evidence="1" id="KW-0472">Membrane</keyword>
<proteinExistence type="predicted"/>
<feature type="transmembrane region" description="Helical" evidence="1">
    <location>
        <begin position="53"/>
        <end position="78"/>
    </location>
</feature>
<keyword evidence="1" id="KW-0812">Transmembrane</keyword>
<dbReference type="PATRIC" id="fig|36849.3.peg.1471"/>
<name>A0A0P8YCL6_9CLOT</name>
<gene>
    <name evidence="2" type="ORF">OXPF_13850</name>
</gene>